<feature type="transmembrane region" description="Helical" evidence="8">
    <location>
        <begin position="495"/>
        <end position="519"/>
    </location>
</feature>
<comment type="caution">
    <text evidence="13">The sequence shown here is derived from an EMBL/GenBank/DDBJ whole genome shotgun (WGS) entry which is preliminary data.</text>
</comment>
<dbReference type="InterPro" id="IPR045122">
    <property type="entry name" value="Csc1-like"/>
</dbReference>
<dbReference type="Pfam" id="PF13967">
    <property type="entry name" value="RSN1_TM"/>
    <property type="match status" value="1"/>
</dbReference>
<comment type="subcellular location">
    <subcellularLocation>
        <location evidence="1">Membrane</location>
        <topology evidence="1">Multi-pass membrane protein</topology>
    </subcellularLocation>
</comment>
<evidence type="ECO:0000256" key="6">
    <source>
        <dbReference type="ARBA" id="ARBA00023136"/>
    </source>
</evidence>
<evidence type="ECO:0000313" key="14">
    <source>
        <dbReference type="Proteomes" id="UP001271007"/>
    </source>
</evidence>
<dbReference type="InterPro" id="IPR032880">
    <property type="entry name" value="CSC1/OSCA1-like_N"/>
</dbReference>
<dbReference type="Pfam" id="PF14703">
    <property type="entry name" value="PHM7_cyt"/>
    <property type="match status" value="1"/>
</dbReference>
<evidence type="ECO:0000256" key="3">
    <source>
        <dbReference type="ARBA" id="ARBA00022448"/>
    </source>
</evidence>
<dbReference type="InterPro" id="IPR003864">
    <property type="entry name" value="CSC1/OSCA1-like_7TM"/>
</dbReference>
<dbReference type="Pfam" id="PF02714">
    <property type="entry name" value="RSN1_7TM"/>
    <property type="match status" value="1"/>
</dbReference>
<keyword evidence="4 8" id="KW-0812">Transmembrane</keyword>
<dbReference type="GO" id="GO:0005886">
    <property type="term" value="C:plasma membrane"/>
    <property type="evidence" value="ECO:0007669"/>
    <property type="project" value="TreeGrafter"/>
</dbReference>
<proteinExistence type="inferred from homology"/>
<feature type="domain" description="CSC1/OSCA1-like cytosolic" evidence="12">
    <location>
        <begin position="220"/>
        <end position="482"/>
    </location>
</feature>
<evidence type="ECO:0000259" key="11">
    <source>
        <dbReference type="Pfam" id="PF13967"/>
    </source>
</evidence>
<feature type="domain" description="10TM putative phosphate transporter extracellular tail" evidence="10">
    <location>
        <begin position="954"/>
        <end position="1026"/>
    </location>
</feature>
<evidence type="ECO:0000256" key="2">
    <source>
        <dbReference type="ARBA" id="ARBA00007779"/>
    </source>
</evidence>
<feature type="transmembrane region" description="Helical" evidence="8">
    <location>
        <begin position="777"/>
        <end position="799"/>
    </location>
</feature>
<evidence type="ECO:0000259" key="10">
    <source>
        <dbReference type="Pfam" id="PF12621"/>
    </source>
</evidence>
<evidence type="ECO:0000256" key="5">
    <source>
        <dbReference type="ARBA" id="ARBA00022989"/>
    </source>
</evidence>
<name>A0AAJ0DA63_9PEZI</name>
<feature type="domain" description="CSC1/OSCA1-like 7TM region" evidence="9">
    <location>
        <begin position="493"/>
        <end position="767"/>
    </location>
</feature>
<evidence type="ECO:0000313" key="13">
    <source>
        <dbReference type="EMBL" id="KAK3050093.1"/>
    </source>
</evidence>
<feature type="transmembrane region" description="Helical" evidence="8">
    <location>
        <begin position="33"/>
        <end position="54"/>
    </location>
</feature>
<feature type="region of interest" description="Disordered" evidence="7">
    <location>
        <begin position="830"/>
        <end position="905"/>
    </location>
</feature>
<feature type="domain" description="CSC1/OSCA1-like N-terminal transmembrane" evidence="11">
    <location>
        <begin position="32"/>
        <end position="197"/>
    </location>
</feature>
<evidence type="ECO:0000256" key="1">
    <source>
        <dbReference type="ARBA" id="ARBA00004141"/>
    </source>
</evidence>
<feature type="transmembrane region" description="Helical" evidence="8">
    <location>
        <begin position="176"/>
        <end position="194"/>
    </location>
</feature>
<feature type="transmembrane region" description="Helical" evidence="8">
    <location>
        <begin position="635"/>
        <end position="656"/>
    </location>
</feature>
<evidence type="ECO:0000259" key="9">
    <source>
        <dbReference type="Pfam" id="PF02714"/>
    </source>
</evidence>
<evidence type="ECO:0000256" key="7">
    <source>
        <dbReference type="SAM" id="MobiDB-lite"/>
    </source>
</evidence>
<feature type="transmembrane region" description="Helical" evidence="8">
    <location>
        <begin position="587"/>
        <end position="615"/>
    </location>
</feature>
<evidence type="ECO:0000259" key="12">
    <source>
        <dbReference type="Pfam" id="PF14703"/>
    </source>
</evidence>
<evidence type="ECO:0008006" key="15">
    <source>
        <dbReference type="Google" id="ProtNLM"/>
    </source>
</evidence>
<feature type="transmembrane region" description="Helical" evidence="8">
    <location>
        <begin position="702"/>
        <end position="726"/>
    </location>
</feature>
<dbReference type="GO" id="GO:0005227">
    <property type="term" value="F:calcium-activated cation channel activity"/>
    <property type="evidence" value="ECO:0007669"/>
    <property type="project" value="InterPro"/>
</dbReference>
<dbReference type="EMBL" id="JAWDJX010000035">
    <property type="protein sequence ID" value="KAK3050093.1"/>
    <property type="molecule type" value="Genomic_DNA"/>
</dbReference>
<feature type="transmembrane region" description="Helical" evidence="8">
    <location>
        <begin position="113"/>
        <end position="133"/>
    </location>
</feature>
<dbReference type="InterPro" id="IPR022257">
    <property type="entry name" value="PHM7_ext"/>
</dbReference>
<feature type="region of interest" description="Disordered" evidence="7">
    <location>
        <begin position="297"/>
        <end position="350"/>
    </location>
</feature>
<feature type="compositionally biased region" description="Basic and acidic residues" evidence="7">
    <location>
        <begin position="830"/>
        <end position="841"/>
    </location>
</feature>
<sequence length="1037" mass="116932">MANGTNNGTSFEYFINGNAGAAQDSSGITTKAFLLNLATGLGLFALQITGFFLLKSSNIGRRIYQPKTYLVQDRLRVEAIPRNPIAWIRRIFTIKGEELQLKCGLDGYFAIRFLRAMIVIFVPLMVVIVVILLPTNFNGGKNSRVFEVGGHPHNYNVTGLDTLSWQNVAPTQTNRYWAHLVCALLVIGWTLYRFQREKLHFVKVRQQYLTSPEHRMKASARTILVTNIPNEYQSEEKLKALFDVFVDNDDRSRLHVWVNRDYGPLRALVNKRRSLCQKLEKEELHVLRLVNKQYVKNGRRGSGAKTSPQPSSNTAATEVGMELEEVKDRRPVAPTSLDSEGEPDENRQELDQSIKQAYKMDCQDDKQLWRNYLKNATSIKLSKQKDGSWKPVSSMKPWSKGDKTVPKVAYLRAEIARLTLQTEDMLPHLDKEARFKRQNSAFIQFDRQMAANMACALVCHHKPGTMAPRFLHVAPHEILWPNMGLTSLGRFYRKCIAFVLFVGMVFIWGIPATFLGIISQLESLRSSVNYLEWLRPWPSWLISLISGPLAAILLALLIQLVVPALCRKLAVLTGTPTRSRREVVTQSFYFVFLFIELVLVTSISSSLIATISSVINNPTIVATILANDLPKAANYFFNYLIIQALGFSGSVLFQYLRVLYITLIWPWFTQTPRQEAWLQTTIPHQMWANVFSMWTNFAAIGLIYSVVAPLMLIFISAVFCLFWIAYRHNYYYVQRNKVDTHGLLFENALSQLLAGIYVLQITLIGLFFLVRDSDNNAACVPQAIIMIVALCLTAAYHYLIEQSLEPLYELIPVTLEDSAADAERARFVEGGDTRLSADSDRGGSAGADDEVPIVEKGDDQVLKNRHRGDHAGERDPPAQETPVMKHRSSGKDSATTAAHARKTFSQLSKRIDAKLAGNRIAASRHVGSSSSRKLNAADQLGAAISRYPDELLDLTPEQRHAELRAAYQDPVTREPQPIIWLPEDPAGGSEDSIERSKKYGRVLQYSNAGAYLTKEGKCEITQPAPDVRSDWLLDWVL</sequence>
<feature type="compositionally biased region" description="Basic and acidic residues" evidence="7">
    <location>
        <begin position="853"/>
        <end position="862"/>
    </location>
</feature>
<dbReference type="PANTHER" id="PTHR13018:SF20">
    <property type="entry name" value="SPORULATION-SPECIFIC PROTEIN 75"/>
    <property type="match status" value="1"/>
</dbReference>
<protein>
    <recommendedName>
        <fullName evidence="15">DUF221-domain-containing protein</fullName>
    </recommendedName>
</protein>
<dbReference type="Pfam" id="PF12621">
    <property type="entry name" value="PHM7_ext"/>
    <property type="match status" value="1"/>
</dbReference>
<dbReference type="Proteomes" id="UP001271007">
    <property type="component" value="Unassembled WGS sequence"/>
</dbReference>
<feature type="transmembrane region" description="Helical" evidence="8">
    <location>
        <begin position="539"/>
        <end position="566"/>
    </location>
</feature>
<comment type="similarity">
    <text evidence="2">Belongs to the CSC1 (TC 1.A.17) family.</text>
</comment>
<keyword evidence="3" id="KW-0813">Transport</keyword>
<keyword evidence="6 8" id="KW-0472">Membrane</keyword>
<gene>
    <name evidence="13" type="ORF">LTR09_008748</name>
</gene>
<evidence type="ECO:0000256" key="8">
    <source>
        <dbReference type="SAM" id="Phobius"/>
    </source>
</evidence>
<feature type="compositionally biased region" description="Polar residues" evidence="7">
    <location>
        <begin position="304"/>
        <end position="316"/>
    </location>
</feature>
<dbReference type="PANTHER" id="PTHR13018">
    <property type="entry name" value="PROBABLE MEMBRANE PROTEIN DUF221-RELATED"/>
    <property type="match status" value="1"/>
</dbReference>
<feature type="transmembrane region" description="Helical" evidence="8">
    <location>
        <begin position="748"/>
        <end position="770"/>
    </location>
</feature>
<dbReference type="InterPro" id="IPR027815">
    <property type="entry name" value="CSC1/OSCA1-like_cyt"/>
</dbReference>
<keyword evidence="14" id="KW-1185">Reference proteome</keyword>
<accession>A0AAJ0DA63</accession>
<reference evidence="13" key="1">
    <citation type="submission" date="2023-04" db="EMBL/GenBank/DDBJ databases">
        <title>Black Yeasts Isolated from many extreme environments.</title>
        <authorList>
            <person name="Coleine C."/>
            <person name="Stajich J.E."/>
            <person name="Selbmann L."/>
        </authorList>
    </citation>
    <scope>NUCLEOTIDE SEQUENCE</scope>
    <source>
        <strain evidence="13">CCFEE 5312</strain>
    </source>
</reference>
<keyword evidence="5 8" id="KW-1133">Transmembrane helix</keyword>
<dbReference type="AlphaFoldDB" id="A0AAJ0DA63"/>
<organism evidence="13 14">
    <name type="scientific">Extremus antarcticus</name>
    <dbReference type="NCBI Taxonomy" id="702011"/>
    <lineage>
        <taxon>Eukaryota</taxon>
        <taxon>Fungi</taxon>
        <taxon>Dikarya</taxon>
        <taxon>Ascomycota</taxon>
        <taxon>Pezizomycotina</taxon>
        <taxon>Dothideomycetes</taxon>
        <taxon>Dothideomycetidae</taxon>
        <taxon>Mycosphaerellales</taxon>
        <taxon>Extremaceae</taxon>
        <taxon>Extremus</taxon>
    </lineage>
</organism>
<evidence type="ECO:0000256" key="4">
    <source>
        <dbReference type="ARBA" id="ARBA00022692"/>
    </source>
</evidence>